<feature type="region of interest" description="Disordered" evidence="1">
    <location>
        <begin position="40"/>
        <end position="61"/>
    </location>
</feature>
<dbReference type="AlphaFoldDB" id="A0A423XLS3"/>
<proteinExistence type="predicted"/>
<reference evidence="2 3" key="1">
    <citation type="submission" date="2015-09" db="EMBL/GenBank/DDBJ databases">
        <title>Host preference determinants of Valsa canker pathogens revealed by comparative genomics.</title>
        <authorList>
            <person name="Yin Z."/>
            <person name="Huang L."/>
        </authorList>
    </citation>
    <scope>NUCLEOTIDE SEQUENCE [LARGE SCALE GENOMIC DNA]</scope>
    <source>
        <strain evidence="2 3">SXYLt</strain>
    </source>
</reference>
<evidence type="ECO:0000313" key="2">
    <source>
        <dbReference type="EMBL" id="ROW17521.1"/>
    </source>
</evidence>
<comment type="caution">
    <text evidence="2">The sequence shown here is derived from an EMBL/GenBank/DDBJ whole genome shotgun (WGS) entry which is preliminary data.</text>
</comment>
<keyword evidence="3" id="KW-1185">Reference proteome</keyword>
<evidence type="ECO:0000313" key="3">
    <source>
        <dbReference type="Proteomes" id="UP000285146"/>
    </source>
</evidence>
<evidence type="ECO:0000256" key="1">
    <source>
        <dbReference type="SAM" id="MobiDB-lite"/>
    </source>
</evidence>
<sequence>MNAGQSSYSDLTEIFKGYGDIIMHPLVAVPEQRIVQQKKQRRTFSFARNRPTRDRRVSDGYPKGYHWRSSWRKRSLYQSVES</sequence>
<gene>
    <name evidence="2" type="ORF">VPNG_00695</name>
</gene>
<dbReference type="EMBL" id="LKEB01000002">
    <property type="protein sequence ID" value="ROW17521.1"/>
    <property type="molecule type" value="Genomic_DNA"/>
</dbReference>
<name>A0A423XLS3_9PEZI</name>
<organism evidence="2 3">
    <name type="scientific">Cytospora leucostoma</name>
    <dbReference type="NCBI Taxonomy" id="1230097"/>
    <lineage>
        <taxon>Eukaryota</taxon>
        <taxon>Fungi</taxon>
        <taxon>Dikarya</taxon>
        <taxon>Ascomycota</taxon>
        <taxon>Pezizomycotina</taxon>
        <taxon>Sordariomycetes</taxon>
        <taxon>Sordariomycetidae</taxon>
        <taxon>Diaporthales</taxon>
        <taxon>Cytosporaceae</taxon>
        <taxon>Cytospora</taxon>
    </lineage>
</organism>
<dbReference type="Proteomes" id="UP000285146">
    <property type="component" value="Unassembled WGS sequence"/>
</dbReference>
<accession>A0A423XLS3</accession>
<dbReference type="InParanoid" id="A0A423XLS3"/>
<protein>
    <submittedName>
        <fullName evidence="2">Uncharacterized protein</fullName>
    </submittedName>
</protein>